<feature type="non-terminal residue" evidence="1">
    <location>
        <position position="1"/>
    </location>
</feature>
<dbReference type="AlphaFoldDB" id="A0A6A4HYP2"/>
<protein>
    <recommendedName>
        <fullName evidence="3">F-box domain-containing protein</fullName>
    </recommendedName>
</protein>
<dbReference type="Proteomes" id="UP000799118">
    <property type="component" value="Unassembled WGS sequence"/>
</dbReference>
<keyword evidence="2" id="KW-1185">Reference proteome</keyword>
<dbReference type="EMBL" id="ML769441">
    <property type="protein sequence ID" value="KAE9401874.1"/>
    <property type="molecule type" value="Genomic_DNA"/>
</dbReference>
<reference evidence="1" key="1">
    <citation type="journal article" date="2019" name="Environ. Microbiol.">
        <title>Fungal ecological strategies reflected in gene transcription - a case study of two litter decomposers.</title>
        <authorList>
            <person name="Barbi F."/>
            <person name="Kohler A."/>
            <person name="Barry K."/>
            <person name="Baskaran P."/>
            <person name="Daum C."/>
            <person name="Fauchery L."/>
            <person name="Ihrmark K."/>
            <person name="Kuo A."/>
            <person name="LaButti K."/>
            <person name="Lipzen A."/>
            <person name="Morin E."/>
            <person name="Grigoriev I.V."/>
            <person name="Henrissat B."/>
            <person name="Lindahl B."/>
            <person name="Martin F."/>
        </authorList>
    </citation>
    <scope>NUCLEOTIDE SEQUENCE</scope>
    <source>
        <strain evidence="1">JB14</strain>
    </source>
</reference>
<evidence type="ECO:0000313" key="1">
    <source>
        <dbReference type="EMBL" id="KAE9401874.1"/>
    </source>
</evidence>
<organism evidence="1 2">
    <name type="scientific">Gymnopus androsaceus JB14</name>
    <dbReference type="NCBI Taxonomy" id="1447944"/>
    <lineage>
        <taxon>Eukaryota</taxon>
        <taxon>Fungi</taxon>
        <taxon>Dikarya</taxon>
        <taxon>Basidiomycota</taxon>
        <taxon>Agaricomycotina</taxon>
        <taxon>Agaricomycetes</taxon>
        <taxon>Agaricomycetidae</taxon>
        <taxon>Agaricales</taxon>
        <taxon>Marasmiineae</taxon>
        <taxon>Omphalotaceae</taxon>
        <taxon>Gymnopus</taxon>
    </lineage>
</organism>
<evidence type="ECO:0008006" key="3">
    <source>
        <dbReference type="Google" id="ProtNLM"/>
    </source>
</evidence>
<accession>A0A6A4HYP2</accession>
<sequence length="519" mass="58989">MFARLELVPRDILEHIAFLVALSPSETVFKPLQELLNLLLSSSTLYYSLCTTSAPHLYARVFRSTFDLDTSEPWNTDVYQFTDSRLTAELVSRYRLLRRVRRRDFADKMMREDLCVAMRVVIESNGANEAHLRSVEFPDFIFCYAEQCLNEYQLRSTSAPSYNIDLALWLLVLTWSKDAIANVSEETRERFLLLLRPLIAMTSRDDIKSTQGNTHVMPSMDDCERSDDFVYPSAISAAVILDFALREAGTTKAPPRLPLARATNATSRQDGPTMEDYYIMASYQTPLFGDDWPASRITSNPGQRRFRHDPQFFNPKLLDSNAYHRLPEFITGLWQGVYMVSCSHSSKEAPLPDAPDFICKTSLQCSLELYFSFGAQDHPVPECIGDEVIKWTAAPRDFSTQMDCLTVSGHKTSYEKYCQMSTRDYSQALDCLVIGRTTEEHDRAWGGFNFAGRMKRDGSIVMKREPKKVSDANLGTWIFEGNVRYGTSFVGTWRSSILPGGIHGLFSLARPGPLMRPEV</sequence>
<evidence type="ECO:0000313" key="2">
    <source>
        <dbReference type="Proteomes" id="UP000799118"/>
    </source>
</evidence>
<name>A0A6A4HYP2_9AGAR</name>
<proteinExistence type="predicted"/>
<dbReference type="OrthoDB" id="3007819at2759"/>
<gene>
    <name evidence="1" type="ORF">BT96DRAFT_918612</name>
</gene>